<proteinExistence type="predicted"/>
<reference evidence="1" key="1">
    <citation type="submission" date="2014-11" db="EMBL/GenBank/DDBJ databases">
        <authorList>
            <person name="Amaro Gonzalez C."/>
        </authorList>
    </citation>
    <scope>NUCLEOTIDE SEQUENCE</scope>
</reference>
<protein>
    <submittedName>
        <fullName evidence="1">Uncharacterized protein</fullName>
    </submittedName>
</protein>
<accession>A0A0E9SWT1</accession>
<name>A0A0E9SWT1_ANGAN</name>
<sequence length="25" mass="2866">MLIGLELEYYKRKLVQNGNSCSYSG</sequence>
<dbReference type="EMBL" id="GBXM01062851">
    <property type="protein sequence ID" value="JAH45726.1"/>
    <property type="molecule type" value="Transcribed_RNA"/>
</dbReference>
<reference evidence="1" key="2">
    <citation type="journal article" date="2015" name="Fish Shellfish Immunol.">
        <title>Early steps in the European eel (Anguilla anguilla)-Vibrio vulnificus interaction in the gills: Role of the RtxA13 toxin.</title>
        <authorList>
            <person name="Callol A."/>
            <person name="Pajuelo D."/>
            <person name="Ebbesson L."/>
            <person name="Teles M."/>
            <person name="MacKenzie S."/>
            <person name="Amaro C."/>
        </authorList>
    </citation>
    <scope>NUCLEOTIDE SEQUENCE</scope>
</reference>
<dbReference type="AlphaFoldDB" id="A0A0E9SWT1"/>
<organism evidence="1">
    <name type="scientific">Anguilla anguilla</name>
    <name type="common">European freshwater eel</name>
    <name type="synonym">Muraena anguilla</name>
    <dbReference type="NCBI Taxonomy" id="7936"/>
    <lineage>
        <taxon>Eukaryota</taxon>
        <taxon>Metazoa</taxon>
        <taxon>Chordata</taxon>
        <taxon>Craniata</taxon>
        <taxon>Vertebrata</taxon>
        <taxon>Euteleostomi</taxon>
        <taxon>Actinopterygii</taxon>
        <taxon>Neopterygii</taxon>
        <taxon>Teleostei</taxon>
        <taxon>Anguilliformes</taxon>
        <taxon>Anguillidae</taxon>
        <taxon>Anguilla</taxon>
    </lineage>
</organism>
<evidence type="ECO:0000313" key="1">
    <source>
        <dbReference type="EMBL" id="JAH45726.1"/>
    </source>
</evidence>